<organism evidence="1 2">
    <name type="scientific">Hyaloscypha variabilis (strain UAMH 11265 / GT02V1 / F)</name>
    <name type="common">Meliniomyces variabilis</name>
    <dbReference type="NCBI Taxonomy" id="1149755"/>
    <lineage>
        <taxon>Eukaryota</taxon>
        <taxon>Fungi</taxon>
        <taxon>Dikarya</taxon>
        <taxon>Ascomycota</taxon>
        <taxon>Pezizomycotina</taxon>
        <taxon>Leotiomycetes</taxon>
        <taxon>Helotiales</taxon>
        <taxon>Hyaloscyphaceae</taxon>
        <taxon>Hyaloscypha</taxon>
        <taxon>Hyaloscypha variabilis</taxon>
    </lineage>
</organism>
<gene>
    <name evidence="1" type="ORF">L207DRAFT_636588</name>
</gene>
<reference evidence="1 2" key="1">
    <citation type="submission" date="2016-04" db="EMBL/GenBank/DDBJ databases">
        <title>A degradative enzymes factory behind the ericoid mycorrhizal symbiosis.</title>
        <authorList>
            <consortium name="DOE Joint Genome Institute"/>
            <person name="Martino E."/>
            <person name="Morin E."/>
            <person name="Grelet G."/>
            <person name="Kuo A."/>
            <person name="Kohler A."/>
            <person name="Daghino S."/>
            <person name="Barry K."/>
            <person name="Choi C."/>
            <person name="Cichocki N."/>
            <person name="Clum A."/>
            <person name="Copeland A."/>
            <person name="Hainaut M."/>
            <person name="Haridas S."/>
            <person name="Labutti K."/>
            <person name="Lindquist E."/>
            <person name="Lipzen A."/>
            <person name="Khouja H.-R."/>
            <person name="Murat C."/>
            <person name="Ohm R."/>
            <person name="Olson A."/>
            <person name="Spatafora J."/>
            <person name="Veneault-Fourrey C."/>
            <person name="Henrissat B."/>
            <person name="Grigoriev I."/>
            <person name="Martin F."/>
            <person name="Perotto S."/>
        </authorList>
    </citation>
    <scope>NUCLEOTIDE SEQUENCE [LARGE SCALE GENOMIC DNA]</scope>
    <source>
        <strain evidence="1 2">F</strain>
    </source>
</reference>
<dbReference type="AlphaFoldDB" id="A0A2J6RDM7"/>
<evidence type="ECO:0000313" key="1">
    <source>
        <dbReference type="EMBL" id="PMD36616.1"/>
    </source>
</evidence>
<evidence type="ECO:0000313" key="2">
    <source>
        <dbReference type="Proteomes" id="UP000235786"/>
    </source>
</evidence>
<sequence>MLTTNEHPGDFILDVASTGTSLMTAFTQFLTYRKVSDSSLENLYATISITTSVLRELGVTINKHEKEFLVKDKITKPITQKCKDNFEKLLVFVNEAVSQGIWKHDGMLGGQSVTSEVDPWFLITIGIGGWEEAEKFWKSLNDVRDTLLRTKDAVKYMVLKALKEKNLLEPAQIEELKQMAGLLPHLVQNFEMAEREKKAAEMTAGAAEDVRTFPVLRRTDSDGFSDVTLPVDERSGRRDSVKDIECQSIYSDMSLGFKPLLDSEVVYEEWLLEYHDLNRSADRTYSFLGLKIKSFYENPGLWSTHAELRSQAEMKEQHVFAAAGMSPVKHQDAMKKAIQAIPKDGGRQIDGLIQDRTDSCSDETVKRQWEVVVVRPQAKFPYSSAKKWGKDPLTTNWCFIIRGETIDAVERHRPYRRGDPWRKRDAYRKRSFSPRRRSYRESSNRIIEVRPHHRHQPIVREECRSMDPLPRQPIGDAINEKNQTGTLVVTTLMSQGEAEKELEKIWVEMNKEASPEITA</sequence>
<dbReference type="Proteomes" id="UP000235786">
    <property type="component" value="Unassembled WGS sequence"/>
</dbReference>
<accession>A0A2J6RDM7</accession>
<dbReference type="EMBL" id="KZ613950">
    <property type="protein sequence ID" value="PMD36616.1"/>
    <property type="molecule type" value="Genomic_DNA"/>
</dbReference>
<protein>
    <submittedName>
        <fullName evidence="1">Uncharacterized protein</fullName>
    </submittedName>
</protein>
<keyword evidence="2" id="KW-1185">Reference proteome</keyword>
<name>A0A2J6RDM7_HYAVF</name>
<dbReference type="OrthoDB" id="3542424at2759"/>
<proteinExistence type="predicted"/>